<dbReference type="EMBL" id="GFAC01005170">
    <property type="protein sequence ID" value="JAT94018.1"/>
    <property type="molecule type" value="mRNA"/>
</dbReference>
<organism evidence="1">
    <name type="scientific">Amblyomma aureolatum</name>
    <dbReference type="NCBI Taxonomy" id="187763"/>
    <lineage>
        <taxon>Eukaryota</taxon>
        <taxon>Metazoa</taxon>
        <taxon>Ecdysozoa</taxon>
        <taxon>Arthropoda</taxon>
        <taxon>Chelicerata</taxon>
        <taxon>Arachnida</taxon>
        <taxon>Acari</taxon>
        <taxon>Parasitiformes</taxon>
        <taxon>Ixodida</taxon>
        <taxon>Ixodoidea</taxon>
        <taxon>Ixodidae</taxon>
        <taxon>Amblyomminae</taxon>
        <taxon>Amblyomma</taxon>
    </lineage>
</organism>
<dbReference type="InterPro" id="IPR012674">
    <property type="entry name" value="Calycin"/>
</dbReference>
<sequence length="210" mass="23920">RGVSRMAVYENYFPYQNISKALSTTNIYWVYATNYNATKSGISCVYFKFQNVSDHGVTFYSGYTEKNESKIANYSGNFYGLPMIAMNDSTVERNTSNALYVYPETGGTILPSQNFSLIYSDYQYCIIFLVLTKPIQIDGLFPENLDTSQNQCVLLYTDAQAHLSINNFTGKARWCQQVFNNSCIKYNNQTYKQHFSNTCSGHYLEAPPAC</sequence>
<protein>
    <submittedName>
        <fullName evidence="1">Putative lipocalin-2 1 lipocalin</fullName>
    </submittedName>
</protein>
<feature type="non-terminal residue" evidence="1">
    <location>
        <position position="1"/>
    </location>
</feature>
<proteinExistence type="evidence at transcript level"/>
<dbReference type="AlphaFoldDB" id="A0A1E1X460"/>
<accession>A0A1E1X460</accession>
<reference evidence="1" key="1">
    <citation type="journal article" date="2017" name="Front. Cell. Infect. Microbiol.">
        <title>The Distinct Transcriptional Response of the Midgut of Amblyomma sculptum and Amblyomma aureolatum Ticks to Rickettsia rickettsii Correlates to Their Differences in Susceptibility to Infection.</title>
        <authorList>
            <person name="Martins L.A."/>
            <person name="Galletti M.F.B.M."/>
            <person name="Ribeiro J.M."/>
            <person name="Fujita A."/>
            <person name="Costa F.B."/>
            <person name="Labruna M.B."/>
            <person name="Daffre S."/>
            <person name="Fogaca A.C."/>
        </authorList>
    </citation>
    <scope>NUCLEOTIDE SEQUENCE</scope>
</reference>
<dbReference type="Gene3D" id="2.40.128.20">
    <property type="match status" value="1"/>
</dbReference>
<name>A0A1E1X460_9ACAR</name>
<evidence type="ECO:0000313" key="1">
    <source>
        <dbReference type="EMBL" id="JAT94018.1"/>
    </source>
</evidence>